<sequence length="65" mass="7589">MTASIESMHDRSVEYACCCTSALPCIEKDYTPLYKNPMHFWRSSDKSVVTEAYQRHHTVFQLSKE</sequence>
<proteinExistence type="predicted"/>
<gene>
    <name evidence="1" type="ORF">E2C01_018393</name>
</gene>
<organism evidence="1 2">
    <name type="scientific">Portunus trituberculatus</name>
    <name type="common">Swimming crab</name>
    <name type="synonym">Neptunus trituberculatus</name>
    <dbReference type="NCBI Taxonomy" id="210409"/>
    <lineage>
        <taxon>Eukaryota</taxon>
        <taxon>Metazoa</taxon>
        <taxon>Ecdysozoa</taxon>
        <taxon>Arthropoda</taxon>
        <taxon>Crustacea</taxon>
        <taxon>Multicrustacea</taxon>
        <taxon>Malacostraca</taxon>
        <taxon>Eumalacostraca</taxon>
        <taxon>Eucarida</taxon>
        <taxon>Decapoda</taxon>
        <taxon>Pleocyemata</taxon>
        <taxon>Brachyura</taxon>
        <taxon>Eubrachyura</taxon>
        <taxon>Portunoidea</taxon>
        <taxon>Portunidae</taxon>
        <taxon>Portuninae</taxon>
        <taxon>Portunus</taxon>
    </lineage>
</organism>
<comment type="caution">
    <text evidence="1">The sequence shown here is derived from an EMBL/GenBank/DDBJ whole genome shotgun (WGS) entry which is preliminary data.</text>
</comment>
<protein>
    <submittedName>
        <fullName evidence="1">Uncharacterized protein</fullName>
    </submittedName>
</protein>
<accession>A0A5B7DW06</accession>
<evidence type="ECO:0000313" key="1">
    <source>
        <dbReference type="EMBL" id="MPC25287.1"/>
    </source>
</evidence>
<reference evidence="1 2" key="1">
    <citation type="submission" date="2019-05" db="EMBL/GenBank/DDBJ databases">
        <title>Another draft genome of Portunus trituberculatus and its Hox gene families provides insights of decapod evolution.</title>
        <authorList>
            <person name="Jeong J.-H."/>
            <person name="Song I."/>
            <person name="Kim S."/>
            <person name="Choi T."/>
            <person name="Kim D."/>
            <person name="Ryu S."/>
            <person name="Kim W."/>
        </authorList>
    </citation>
    <scope>NUCLEOTIDE SEQUENCE [LARGE SCALE GENOMIC DNA]</scope>
    <source>
        <tissue evidence="1">Muscle</tissue>
    </source>
</reference>
<evidence type="ECO:0000313" key="2">
    <source>
        <dbReference type="Proteomes" id="UP000324222"/>
    </source>
</evidence>
<dbReference type="AlphaFoldDB" id="A0A5B7DW06"/>
<name>A0A5B7DW06_PORTR</name>
<dbReference type="EMBL" id="VSRR010001442">
    <property type="protein sequence ID" value="MPC25287.1"/>
    <property type="molecule type" value="Genomic_DNA"/>
</dbReference>
<keyword evidence="2" id="KW-1185">Reference proteome</keyword>
<dbReference type="Proteomes" id="UP000324222">
    <property type="component" value="Unassembled WGS sequence"/>
</dbReference>